<dbReference type="GO" id="GO:0005507">
    <property type="term" value="F:copper ion binding"/>
    <property type="evidence" value="ECO:0007669"/>
    <property type="project" value="InterPro"/>
</dbReference>
<sequence>MNLSIARNLECVLQKIEAAFAKVENTGQLHPQLVAVSKTKPSECVIEAYNAGQKIFGENYIQELVEKSHNEELKSRCPEIRWHFIGRLQSNKIKMLTSVPNLAMVETVFSLKIANMLDSAWQKVSDEPLDILIQVNTSGEEQKGGVPVSEVVGLYKSVSENCQHLKPCGLMTIGRYDYDESLGPNPDFQCLYDCREKLCEALSLSKHSLHLSMGMSSDYEMAIAMGSTMVRVGSSIFGSLMPDESKLPIGPDGKPLKPCCACPETRKARDECIVNNGEEKCLDLINAHLKCLRDLGFKIYANFVEILAMEVEKRGPRFRIIGSLMPRLQGREVCLLGKAVSVAASGQRMTIQTADGVNVVSPDSCIVEVQGTITQANEIHATAEPIIFSREASASFDLERYAYAVNMTVTFDGLYMQSPEE</sequence>
<feature type="binding site" evidence="10">
    <location>
        <position position="259"/>
    </location>
    <ligand>
        <name>Cu cation</name>
        <dbReference type="ChEBI" id="CHEBI:23378"/>
    </ligand>
</feature>
<dbReference type="SUPFAM" id="SSF50249">
    <property type="entry name" value="Nucleic acid-binding proteins"/>
    <property type="match status" value="1"/>
</dbReference>
<evidence type="ECO:0000256" key="7">
    <source>
        <dbReference type="ARBA" id="ARBA00023157"/>
    </source>
</evidence>
<evidence type="ECO:0000256" key="8">
    <source>
        <dbReference type="ARBA" id="ARBA00023186"/>
    </source>
</evidence>
<dbReference type="EMBL" id="UYSG01000575">
    <property type="protein sequence ID" value="VDL19842.1"/>
    <property type="molecule type" value="Genomic_DNA"/>
</dbReference>
<name>A0A0R3SCP9_HYMDI</name>
<keyword evidence="5 10" id="KW-0186">Copper</keyword>
<evidence type="ECO:0000256" key="5">
    <source>
        <dbReference type="ARBA" id="ARBA00023008"/>
    </source>
</evidence>
<comment type="similarity">
    <text evidence="9">Belongs to the pyridoxal phosphate-binding protein YggS/PROSC family.</text>
</comment>
<dbReference type="InterPro" id="IPR011078">
    <property type="entry name" value="PyrdxlP_homeostasis"/>
</dbReference>
<reference evidence="12 13" key="2">
    <citation type="submission" date="2018-11" db="EMBL/GenBank/DDBJ databases">
        <authorList>
            <consortium name="Pathogen Informatics"/>
        </authorList>
    </citation>
    <scope>NUCLEOTIDE SEQUENCE [LARGE SCALE GENOMIC DNA]</scope>
</reference>
<protein>
    <recommendedName>
        <fullName evidence="9">Pyridoxal phosphate homeostasis protein</fullName>
        <shortName evidence="9">PLP homeostasis protein</shortName>
    </recommendedName>
</protein>
<dbReference type="OrthoDB" id="1915887at2759"/>
<comment type="similarity">
    <text evidence="2">Belongs to the COX17 family.</text>
</comment>
<keyword evidence="4 9" id="KW-0663">Pyridoxal phosphate</keyword>
<dbReference type="GO" id="GO:0005758">
    <property type="term" value="C:mitochondrial intermembrane space"/>
    <property type="evidence" value="ECO:0007669"/>
    <property type="project" value="UniProtKB-SubCell"/>
</dbReference>
<comment type="function">
    <text evidence="9">Pyridoxal 5'-phosphate (PLP)-binding protein, which may be involved in intracellular homeostatic regulation of pyridoxal 5'-phosphate (PLP), the active form of vitamin B6.</text>
</comment>
<keyword evidence="3 10" id="KW-0479">Metal-binding</keyword>
<dbReference type="GO" id="GO:0016531">
    <property type="term" value="F:copper chaperone activity"/>
    <property type="evidence" value="ECO:0007669"/>
    <property type="project" value="InterPro"/>
</dbReference>
<gene>
    <name evidence="12" type="ORF">HDID_LOCUS2381</name>
</gene>
<organism evidence="14">
    <name type="scientific">Hymenolepis diminuta</name>
    <name type="common">Rat tapeworm</name>
    <dbReference type="NCBI Taxonomy" id="6216"/>
    <lineage>
        <taxon>Eukaryota</taxon>
        <taxon>Metazoa</taxon>
        <taxon>Spiralia</taxon>
        <taxon>Lophotrochozoa</taxon>
        <taxon>Platyhelminthes</taxon>
        <taxon>Cestoda</taxon>
        <taxon>Eucestoda</taxon>
        <taxon>Cyclophyllidea</taxon>
        <taxon>Hymenolepididae</taxon>
        <taxon>Hymenolepis</taxon>
    </lineage>
</organism>
<dbReference type="PROSITE" id="PS51808">
    <property type="entry name" value="CHCH"/>
    <property type="match status" value="1"/>
</dbReference>
<dbReference type="HAMAP" id="MF_02087">
    <property type="entry name" value="PLP_homeostasis"/>
    <property type="match status" value="1"/>
</dbReference>
<dbReference type="InterPro" id="IPR029066">
    <property type="entry name" value="PLP-binding_barrel"/>
</dbReference>
<keyword evidence="7" id="KW-1015">Disulfide bond</keyword>
<accession>A0A0R3SCP9</accession>
<dbReference type="Proteomes" id="UP000274504">
    <property type="component" value="Unassembled WGS sequence"/>
</dbReference>
<dbReference type="GO" id="GO:0030170">
    <property type="term" value="F:pyridoxal phosphate binding"/>
    <property type="evidence" value="ECO:0007669"/>
    <property type="project" value="UniProtKB-UniRule"/>
</dbReference>
<proteinExistence type="inferred from homology"/>
<evidence type="ECO:0000256" key="1">
    <source>
        <dbReference type="ARBA" id="ARBA00004569"/>
    </source>
</evidence>
<dbReference type="PANTHER" id="PTHR10146">
    <property type="entry name" value="PROLINE SYNTHETASE CO-TRANSCRIBED BACTERIAL HOMOLOG PROTEIN"/>
    <property type="match status" value="1"/>
</dbReference>
<evidence type="ECO:0000256" key="9">
    <source>
        <dbReference type="HAMAP-Rule" id="MF_03225"/>
    </source>
</evidence>
<dbReference type="PROSITE" id="PS01211">
    <property type="entry name" value="UPF0001"/>
    <property type="match status" value="1"/>
</dbReference>
<comment type="subcellular location">
    <subcellularLocation>
        <location evidence="1">Mitochondrion intermembrane space</location>
    </subcellularLocation>
</comment>
<dbReference type="NCBIfam" id="TIGR00044">
    <property type="entry name" value="YggS family pyridoxal phosphate-dependent enzyme"/>
    <property type="match status" value="1"/>
</dbReference>
<keyword evidence="6" id="KW-0496">Mitochondrion</keyword>
<dbReference type="Gene3D" id="1.10.287.1130">
    <property type="entry name" value="CytochromE C oxidase copper chaperone"/>
    <property type="match status" value="1"/>
</dbReference>
<dbReference type="FunFam" id="3.20.20.10:FF:000007">
    <property type="entry name" value="Pyridoxal phosphate homeostasis protein"/>
    <property type="match status" value="1"/>
</dbReference>
<feature type="modified residue" description="N6-(pyridoxal phosphate)lysine" evidence="9">
    <location>
        <position position="38"/>
    </location>
</feature>
<evidence type="ECO:0000313" key="13">
    <source>
        <dbReference type="Proteomes" id="UP000274504"/>
    </source>
</evidence>
<feature type="binding site" evidence="10">
    <location>
        <position position="260"/>
    </location>
    <ligand>
        <name>Cu cation</name>
        <dbReference type="ChEBI" id="CHEBI:23378"/>
    </ligand>
</feature>
<dbReference type="InterPro" id="IPR007745">
    <property type="entry name" value="Cyt_c_oxidase_Cu-chaperone"/>
</dbReference>
<dbReference type="Pfam" id="PF01168">
    <property type="entry name" value="Ala_racemase_N"/>
    <property type="match status" value="1"/>
</dbReference>
<dbReference type="CDD" id="cd06822">
    <property type="entry name" value="PLPDE_III_YBL036c_euk"/>
    <property type="match status" value="1"/>
</dbReference>
<dbReference type="InterPro" id="IPR012340">
    <property type="entry name" value="NA-bd_OB-fold"/>
</dbReference>
<evidence type="ECO:0000256" key="10">
    <source>
        <dbReference type="PIRSR" id="PIRSR607745-1"/>
    </source>
</evidence>
<dbReference type="SUPFAM" id="SSF51419">
    <property type="entry name" value="PLP-binding barrel"/>
    <property type="match status" value="1"/>
</dbReference>
<evidence type="ECO:0000256" key="4">
    <source>
        <dbReference type="ARBA" id="ARBA00022898"/>
    </source>
</evidence>
<feature type="domain" description="Alanine racemase N-terminal" evidence="11">
    <location>
        <begin position="13"/>
        <end position="239"/>
    </location>
</feature>
<evidence type="ECO:0000313" key="14">
    <source>
        <dbReference type="WBParaSite" id="HDID_0000238001-mRNA-1"/>
    </source>
</evidence>
<dbReference type="WBParaSite" id="HDID_0000238001-mRNA-1">
    <property type="protein sequence ID" value="HDID_0000238001-mRNA-1"/>
    <property type="gene ID" value="HDID_0000238001"/>
</dbReference>
<dbReference type="InterPro" id="IPR009069">
    <property type="entry name" value="Cys_alpha_HP_mot_SF"/>
</dbReference>
<evidence type="ECO:0000256" key="3">
    <source>
        <dbReference type="ARBA" id="ARBA00022723"/>
    </source>
</evidence>
<dbReference type="PANTHER" id="PTHR10146:SF14">
    <property type="entry name" value="PYRIDOXAL PHOSPHATE HOMEOSTASIS PROTEIN"/>
    <property type="match status" value="1"/>
</dbReference>
<evidence type="ECO:0000256" key="6">
    <source>
        <dbReference type="ARBA" id="ARBA00023128"/>
    </source>
</evidence>
<evidence type="ECO:0000256" key="2">
    <source>
        <dbReference type="ARBA" id="ARBA00009241"/>
    </source>
</evidence>
<dbReference type="Gene3D" id="2.40.50.140">
    <property type="entry name" value="Nucleic acid-binding proteins"/>
    <property type="match status" value="1"/>
</dbReference>
<dbReference type="InterPro" id="IPR001608">
    <property type="entry name" value="Ala_racemase_N"/>
</dbReference>
<dbReference type="SUPFAM" id="SSF47072">
    <property type="entry name" value="Cysteine alpha-hairpin motif"/>
    <property type="match status" value="1"/>
</dbReference>
<dbReference type="Pfam" id="PF05051">
    <property type="entry name" value="COX17"/>
    <property type="match status" value="1"/>
</dbReference>
<reference evidence="14" key="1">
    <citation type="submission" date="2017-02" db="UniProtKB">
        <authorList>
            <consortium name="WormBaseParasite"/>
        </authorList>
    </citation>
    <scope>IDENTIFICATION</scope>
</reference>
<evidence type="ECO:0000259" key="11">
    <source>
        <dbReference type="Pfam" id="PF01168"/>
    </source>
</evidence>
<dbReference type="Gene3D" id="3.20.20.10">
    <property type="entry name" value="Alanine racemase"/>
    <property type="match status" value="1"/>
</dbReference>
<evidence type="ECO:0000313" key="12">
    <source>
        <dbReference type="EMBL" id="VDL19842.1"/>
    </source>
</evidence>
<dbReference type="AlphaFoldDB" id="A0A0R3SCP9"/>
<keyword evidence="8" id="KW-0143">Chaperone</keyword>
<dbReference type="STRING" id="6216.A0A0R3SCP9"/>